<dbReference type="GeneID" id="85327977"/>
<feature type="domain" description="Amidohydrolase 3" evidence="1">
    <location>
        <begin position="61"/>
        <end position="546"/>
    </location>
</feature>
<dbReference type="RefSeq" id="XP_060303559.1">
    <property type="nucleotide sequence ID" value="XM_060444707.1"/>
</dbReference>
<dbReference type="PANTHER" id="PTHR22642">
    <property type="entry name" value="IMIDAZOLONEPROPIONASE"/>
    <property type="match status" value="1"/>
</dbReference>
<keyword evidence="3" id="KW-1185">Reference proteome</keyword>
<gene>
    <name evidence="2" type="ORF">B0T26DRAFT_746556</name>
</gene>
<dbReference type="PANTHER" id="PTHR22642:SF20">
    <property type="entry name" value="AMIDOHYDROLASE 3 DOMAIN-CONTAINING PROTEIN"/>
    <property type="match status" value="1"/>
</dbReference>
<dbReference type="SUPFAM" id="SSF51338">
    <property type="entry name" value="Composite domain of metallo-dependent hydrolases"/>
    <property type="match status" value="1"/>
</dbReference>
<organism evidence="2 3">
    <name type="scientific">Lasiosphaeria miniovina</name>
    <dbReference type="NCBI Taxonomy" id="1954250"/>
    <lineage>
        <taxon>Eukaryota</taxon>
        <taxon>Fungi</taxon>
        <taxon>Dikarya</taxon>
        <taxon>Ascomycota</taxon>
        <taxon>Pezizomycotina</taxon>
        <taxon>Sordariomycetes</taxon>
        <taxon>Sordariomycetidae</taxon>
        <taxon>Sordariales</taxon>
        <taxon>Lasiosphaeriaceae</taxon>
        <taxon>Lasiosphaeria</taxon>
    </lineage>
</organism>
<dbReference type="Gene3D" id="3.10.310.70">
    <property type="match status" value="1"/>
</dbReference>
<dbReference type="InterPro" id="IPR013108">
    <property type="entry name" value="Amidohydro_3"/>
</dbReference>
<name>A0AA40BI70_9PEZI</name>
<comment type="caution">
    <text evidence="2">The sequence shown here is derived from an EMBL/GenBank/DDBJ whole genome shotgun (WGS) entry which is preliminary data.</text>
</comment>
<dbReference type="Pfam" id="PF07969">
    <property type="entry name" value="Amidohydro_3"/>
    <property type="match status" value="1"/>
</dbReference>
<dbReference type="InterPro" id="IPR033932">
    <property type="entry name" value="YtcJ-like"/>
</dbReference>
<evidence type="ECO:0000259" key="1">
    <source>
        <dbReference type="Pfam" id="PF07969"/>
    </source>
</evidence>
<dbReference type="InterPro" id="IPR032466">
    <property type="entry name" value="Metal_Hydrolase"/>
</dbReference>
<dbReference type="CDD" id="cd01300">
    <property type="entry name" value="YtcJ_like"/>
    <property type="match status" value="1"/>
</dbReference>
<dbReference type="Gene3D" id="3.20.20.140">
    <property type="entry name" value="Metal-dependent hydrolases"/>
    <property type="match status" value="1"/>
</dbReference>
<dbReference type="EMBL" id="JAUIRO010000001">
    <property type="protein sequence ID" value="KAK0734682.1"/>
    <property type="molecule type" value="Genomic_DNA"/>
</dbReference>
<dbReference type="Proteomes" id="UP001172101">
    <property type="component" value="Unassembled WGS sequence"/>
</dbReference>
<dbReference type="Gene3D" id="2.30.40.10">
    <property type="entry name" value="Urease, subunit C, domain 1"/>
    <property type="match status" value="1"/>
</dbReference>
<protein>
    <submittedName>
        <fullName evidence="2">Amidohydrolase 3</fullName>
    </submittedName>
</protein>
<dbReference type="AlphaFoldDB" id="A0AA40BI70"/>
<proteinExistence type="predicted"/>
<evidence type="ECO:0000313" key="2">
    <source>
        <dbReference type="EMBL" id="KAK0734682.1"/>
    </source>
</evidence>
<dbReference type="GO" id="GO:0016810">
    <property type="term" value="F:hydrolase activity, acting on carbon-nitrogen (but not peptide) bonds"/>
    <property type="evidence" value="ECO:0007669"/>
    <property type="project" value="InterPro"/>
</dbReference>
<accession>A0AA40BI70</accession>
<dbReference type="InterPro" id="IPR011059">
    <property type="entry name" value="Metal-dep_hydrolase_composite"/>
</dbReference>
<evidence type="ECO:0000313" key="3">
    <source>
        <dbReference type="Proteomes" id="UP001172101"/>
    </source>
</evidence>
<dbReference type="SUPFAM" id="SSF51556">
    <property type="entry name" value="Metallo-dependent hydrolases"/>
    <property type="match status" value="1"/>
</dbReference>
<sequence>MPATLFTNGRIFQSGVRPGTNAGLHGEPTFAESLLVRGDVIEYVGPASELPPAADDDTVTVRDLSGRTVLPGFVDGHMHLMLLGQSLNKLDLGACTSLRDIQAAIRAHAAADPDAPRILCRNWMHSMTDPTGGVSAADLDTLDDAARPIFVDSKDLHSTWCSSSALAELGAEAWPPVPGGKAERDGDGRLTGVISEAANFTYVWPHLAQAAAMADRVAAIKAAVAAYHAAGYTGLIDMAMDEGSWEALQALQAADSRIPMRIAAYWLIRPGQSDAEHAAQVDRAIELARAHDAASSPDCRVVGIKVICDGVVDACTAGLSEPYTHNGANVYPTWTAAQLAPVVQRADAAGLQVAIHAIGDATVTAAADVLTAHASPVRRPRVEHVELASAADAARLGAARITASVQPVHADPAILRAWPALLGASRCGRAFAYRELADAGAPLALGSDAPTAPHSPLGNVYVGTTRKSFRDPAALDQPVNPHFALGLCEAVAAATEGAAYSCFDDGRIGVLKKGHKADFVLVDMQWDCEKLLEARTVETWFAGEKVWAAEAEAE</sequence>
<reference evidence="2" key="1">
    <citation type="submission" date="2023-06" db="EMBL/GenBank/DDBJ databases">
        <title>Genome-scale phylogeny and comparative genomics of the fungal order Sordariales.</title>
        <authorList>
            <consortium name="Lawrence Berkeley National Laboratory"/>
            <person name="Hensen N."/>
            <person name="Bonometti L."/>
            <person name="Westerberg I."/>
            <person name="Brannstrom I.O."/>
            <person name="Guillou S."/>
            <person name="Cros-Aarteil S."/>
            <person name="Calhoun S."/>
            <person name="Haridas S."/>
            <person name="Kuo A."/>
            <person name="Mondo S."/>
            <person name="Pangilinan J."/>
            <person name="Riley R."/>
            <person name="LaButti K."/>
            <person name="Andreopoulos B."/>
            <person name="Lipzen A."/>
            <person name="Chen C."/>
            <person name="Yanf M."/>
            <person name="Daum C."/>
            <person name="Ng V."/>
            <person name="Clum A."/>
            <person name="Steindorff A."/>
            <person name="Ohm R."/>
            <person name="Martin F."/>
            <person name="Silar P."/>
            <person name="Natvig D."/>
            <person name="Lalanne C."/>
            <person name="Gautier V."/>
            <person name="Ament-velasquez S.L."/>
            <person name="Kruys A."/>
            <person name="Hutchinson M.I."/>
            <person name="Powell A.J."/>
            <person name="Barry K."/>
            <person name="Miller A.N."/>
            <person name="Grigoriev I.V."/>
            <person name="Debuchy R."/>
            <person name="Gladieux P."/>
            <person name="Thoren M.H."/>
            <person name="Johannesson H."/>
        </authorList>
    </citation>
    <scope>NUCLEOTIDE SEQUENCE</scope>
    <source>
        <strain evidence="2">SMH2392-1A</strain>
    </source>
</reference>